<protein>
    <submittedName>
        <fullName evidence="3">Uncharacterized protein</fullName>
    </submittedName>
</protein>
<feature type="compositionally biased region" description="Basic and acidic residues" evidence="1">
    <location>
        <begin position="10"/>
        <end position="24"/>
    </location>
</feature>
<dbReference type="EMBL" id="OW970315">
    <property type="protein sequence ID" value="CAH6297210.1"/>
    <property type="molecule type" value="Genomic_DNA"/>
</dbReference>
<gene>
    <name evidence="3" type="ORF">DAPPPG734_11850</name>
</gene>
<feature type="transmembrane region" description="Helical" evidence="2">
    <location>
        <begin position="84"/>
        <end position="104"/>
    </location>
</feature>
<accession>A0AAN2K5E0</accession>
<dbReference type="InterPro" id="IPR056918">
    <property type="entry name" value="8xMP"/>
</dbReference>
<evidence type="ECO:0000313" key="3">
    <source>
        <dbReference type="EMBL" id="CAH6297210.1"/>
    </source>
</evidence>
<proteinExistence type="predicted"/>
<feature type="transmembrane region" description="Helical" evidence="2">
    <location>
        <begin position="209"/>
        <end position="230"/>
    </location>
</feature>
<feature type="region of interest" description="Disordered" evidence="1">
    <location>
        <begin position="1"/>
        <end position="24"/>
    </location>
</feature>
<evidence type="ECO:0000256" key="1">
    <source>
        <dbReference type="SAM" id="MobiDB-lite"/>
    </source>
</evidence>
<dbReference type="Pfam" id="PF24838">
    <property type="entry name" value="8xMP"/>
    <property type="match status" value="1"/>
</dbReference>
<dbReference type="Proteomes" id="UP001158961">
    <property type="component" value="Chromosome"/>
</dbReference>
<dbReference type="AlphaFoldDB" id="A0AAN2K5E0"/>
<dbReference type="RefSeq" id="WP_031592919.1">
    <property type="nucleotide sequence ID" value="NZ_JBDFNJ010000001.1"/>
</dbReference>
<keyword evidence="2" id="KW-0472">Membrane</keyword>
<feature type="transmembrane region" description="Helical" evidence="2">
    <location>
        <begin position="182"/>
        <end position="203"/>
    </location>
</feature>
<reference evidence="3" key="1">
    <citation type="submission" date="2022-05" db="EMBL/GenBank/DDBJ databases">
        <authorList>
            <person name="Pothier F. J."/>
        </authorList>
    </citation>
    <scope>NUCLEOTIDE SEQUENCE</scope>
    <source>
        <strain evidence="3">DAPP-PG734</strain>
    </source>
</reference>
<evidence type="ECO:0000313" key="4">
    <source>
        <dbReference type="Proteomes" id="UP001158961"/>
    </source>
</evidence>
<feature type="transmembrane region" description="Helical" evidence="2">
    <location>
        <begin position="268"/>
        <end position="285"/>
    </location>
</feature>
<feature type="transmembrane region" description="Helical" evidence="2">
    <location>
        <begin position="116"/>
        <end position="138"/>
    </location>
</feature>
<name>A0AAN2K5E0_ENTAG</name>
<evidence type="ECO:0000256" key="2">
    <source>
        <dbReference type="SAM" id="Phobius"/>
    </source>
</evidence>
<organism evidence="3 4">
    <name type="scientific">Enterobacter agglomerans</name>
    <name type="common">Erwinia herbicola</name>
    <name type="synonym">Pantoea agglomerans</name>
    <dbReference type="NCBI Taxonomy" id="549"/>
    <lineage>
        <taxon>Bacteria</taxon>
        <taxon>Pseudomonadati</taxon>
        <taxon>Pseudomonadota</taxon>
        <taxon>Gammaproteobacteria</taxon>
        <taxon>Enterobacterales</taxon>
        <taxon>Erwiniaceae</taxon>
        <taxon>Pantoea</taxon>
        <taxon>Pantoea agglomerans group</taxon>
    </lineage>
</organism>
<keyword evidence="2" id="KW-0812">Transmembrane</keyword>
<keyword evidence="2" id="KW-1133">Transmembrane helix</keyword>
<sequence>MQTRPQSLDKALKEDKKSESKLKDNAAQQYFKQPTSNEYIKKILNDSNKEYLTNGDFDKLKEAYNKAHDIRKFEIDLYWKRTSYLWTLIAALITVSGVLLASYYRLPDGSLDKKILLWLVAGVASLGVITTVISSKILESGEYWQKNWEYHVNVLEPLFSGSLYGTLLNSKEQRYSISKLNHAIYIMLLTTWMIVIEVIYFVAYKNPDFLGSFLPIIGFGLFNIILSRVLDAWTKSVATKSKVKMMQWNVEIIESTTNNNEEPSRMRLSTIILNLIFFFILGYLTRSHFPIF</sequence>